<dbReference type="InterPro" id="IPR032160">
    <property type="entry name" value="DUF4996"/>
</dbReference>
<dbReference type="InterPro" id="IPR017946">
    <property type="entry name" value="PLC-like_Pdiesterase_TIM-brl"/>
</dbReference>
<dbReference type="SUPFAM" id="SSF51695">
    <property type="entry name" value="PLC-like phosphodiesterases"/>
    <property type="match status" value="1"/>
</dbReference>
<dbReference type="InterPro" id="IPR030395">
    <property type="entry name" value="GP_PDE_dom"/>
</dbReference>
<dbReference type="CDD" id="cd08566">
    <property type="entry name" value="GDPD_AtGDE_like"/>
    <property type="match status" value="1"/>
</dbReference>
<accession>A0ABV8NQX7</accession>
<dbReference type="Gene3D" id="3.20.20.190">
    <property type="entry name" value="Phosphatidylinositol (PI) phosphodiesterase"/>
    <property type="match status" value="1"/>
</dbReference>
<dbReference type="RefSeq" id="WP_378961660.1">
    <property type="nucleotide sequence ID" value="NZ_JBHRXC010000001.1"/>
</dbReference>
<dbReference type="Proteomes" id="UP001595792">
    <property type="component" value="Unassembled WGS sequence"/>
</dbReference>
<keyword evidence="3" id="KW-1185">Reference proteome</keyword>
<organism evidence="2 3">
    <name type="scientific">Pedobacter jamesrossensis</name>
    <dbReference type="NCBI Taxonomy" id="1908238"/>
    <lineage>
        <taxon>Bacteria</taxon>
        <taxon>Pseudomonadati</taxon>
        <taxon>Bacteroidota</taxon>
        <taxon>Sphingobacteriia</taxon>
        <taxon>Sphingobacteriales</taxon>
        <taxon>Sphingobacteriaceae</taxon>
        <taxon>Pedobacter</taxon>
    </lineage>
</organism>
<dbReference type="PROSITE" id="PS51704">
    <property type="entry name" value="GP_PDE"/>
    <property type="match status" value="1"/>
</dbReference>
<name>A0ABV8NQX7_9SPHI</name>
<evidence type="ECO:0000313" key="3">
    <source>
        <dbReference type="Proteomes" id="UP001595792"/>
    </source>
</evidence>
<proteinExistence type="predicted"/>
<sequence>MKNNFATYKSFKTILLAVLFVIPIITVSAQNPAKKLAAIFNKGNKEILVAAHRGDWRNAPENSLKALLNCIEKGFDIMELDVKMTKDSQMVVMHDNTIDRTTNAKGKVSDYTLEEIRKFRLKNGLGRVTPHPIPTMNEMMLAAKGKIIINVDKGNDHLPEVFKVLKETETVDQAIVNVGDNIDYVALSSKEKIPAEAYLMVVVNAKRNDFAEIIKSYKANNKSIIQPIFDTDTLENLKRIPEIANNQIIWLNSLWPSLNGGHDDDRAVEQGETDESWGWLINKKPGILQTDRPTDLLNYLKKRNLHN</sequence>
<dbReference type="PANTHER" id="PTHR46320">
    <property type="entry name" value="GLYCEROPHOSPHODIESTER PHOSPHODIESTERASE 1"/>
    <property type="match status" value="1"/>
</dbReference>
<dbReference type="Pfam" id="PF16387">
    <property type="entry name" value="DUF4996"/>
    <property type="match status" value="1"/>
</dbReference>
<comment type="caution">
    <text evidence="2">The sequence shown here is derived from an EMBL/GenBank/DDBJ whole genome shotgun (WGS) entry which is preliminary data.</text>
</comment>
<gene>
    <name evidence="2" type="ORF">ACFOUY_14775</name>
</gene>
<reference evidence="3" key="1">
    <citation type="journal article" date="2019" name="Int. J. Syst. Evol. Microbiol.">
        <title>The Global Catalogue of Microorganisms (GCM) 10K type strain sequencing project: providing services to taxonomists for standard genome sequencing and annotation.</title>
        <authorList>
            <consortium name="The Broad Institute Genomics Platform"/>
            <consortium name="The Broad Institute Genome Sequencing Center for Infectious Disease"/>
            <person name="Wu L."/>
            <person name="Ma J."/>
        </authorList>
    </citation>
    <scope>NUCLEOTIDE SEQUENCE [LARGE SCALE GENOMIC DNA]</scope>
    <source>
        <strain evidence="3">CCM 8689</strain>
    </source>
</reference>
<protein>
    <submittedName>
        <fullName evidence="2">Glycerophosphodiester phosphodiesterase family protein</fullName>
    </submittedName>
</protein>
<dbReference type="PANTHER" id="PTHR46320:SF1">
    <property type="entry name" value="GLYCEROPHOSPHODIESTER PHOSPHODIESTERASE 1"/>
    <property type="match status" value="1"/>
</dbReference>
<evidence type="ECO:0000313" key="2">
    <source>
        <dbReference type="EMBL" id="MFC4197967.1"/>
    </source>
</evidence>
<dbReference type="EMBL" id="JBHSBY010000131">
    <property type="protein sequence ID" value="MFC4197967.1"/>
    <property type="molecule type" value="Genomic_DNA"/>
</dbReference>
<feature type="domain" description="GP-PDE" evidence="1">
    <location>
        <begin position="47"/>
        <end position="307"/>
    </location>
</feature>
<evidence type="ECO:0000259" key="1">
    <source>
        <dbReference type="PROSITE" id="PS51704"/>
    </source>
</evidence>